<dbReference type="InterPro" id="IPR011059">
    <property type="entry name" value="Metal-dep_hydrolase_composite"/>
</dbReference>
<protein>
    <submittedName>
        <fullName evidence="2">Amidohydrolase family protein</fullName>
    </submittedName>
</protein>
<name>A0AAU7BQJ5_9FLAO</name>
<dbReference type="EMBL" id="CP157199">
    <property type="protein sequence ID" value="XBG60635.1"/>
    <property type="molecule type" value="Genomic_DNA"/>
</dbReference>
<dbReference type="SUPFAM" id="SSF51556">
    <property type="entry name" value="Metallo-dependent hydrolases"/>
    <property type="match status" value="1"/>
</dbReference>
<dbReference type="PANTHER" id="PTHR43135:SF3">
    <property type="entry name" value="ALPHA-D-RIBOSE 1-METHYLPHOSPHONATE 5-TRIPHOSPHATE DIPHOSPHATASE"/>
    <property type="match status" value="1"/>
</dbReference>
<reference evidence="2" key="1">
    <citation type="submission" date="2024-05" db="EMBL/GenBank/DDBJ databases">
        <title>Pontimicrobium maritimus sp. nov., isolated form sea water.</title>
        <authorList>
            <person name="Muhammad N."/>
            <person name="Vuong T.Q."/>
            <person name="Han H.L."/>
            <person name="Kim S.-G."/>
        </authorList>
    </citation>
    <scope>NUCLEOTIDE SEQUENCE</scope>
    <source>
        <strain evidence="2">SW4</strain>
    </source>
</reference>
<dbReference type="AlphaFoldDB" id="A0AAU7BQJ5"/>
<organism evidence="2">
    <name type="scientific">Pontimicrobium sp. SW4</name>
    <dbReference type="NCBI Taxonomy" id="3153519"/>
    <lineage>
        <taxon>Bacteria</taxon>
        <taxon>Pseudomonadati</taxon>
        <taxon>Bacteroidota</taxon>
        <taxon>Flavobacteriia</taxon>
        <taxon>Flavobacteriales</taxon>
        <taxon>Flavobacteriaceae</taxon>
        <taxon>Pontimicrobium</taxon>
    </lineage>
</organism>
<dbReference type="Gene3D" id="2.30.40.10">
    <property type="entry name" value="Urease, subunit C, domain 1"/>
    <property type="match status" value="2"/>
</dbReference>
<sequence>MKYKTIKKWSLRIILILVVISIASCIGVKSQIKQHLGAKTELINPSIFKIDESPLAIKNVSVLSTDCTKMLDSLTVLIRNGKIISITKDVSITNEYNIIDGTGQYLIPGLVDTHAHLHDSKNDLLLYLANGVTHISEMFGQERHLKWRKEAEDGALSPKIYVASRKLASKKGIMSKIRSWFGSSPNYTTTNKARKAVRKHKEEGYNALKLSTFLNTEIYYAITDEAKKQNIPTIGHLTSDVSLKGLYTSGQSQLAHIEEITKATMHDFGGLSYDNTEAYLTYLKKNVDAIAIELKEIEMVVSSTIWLMESLPKQKFDIENFLKTIELEYQNPGEIEGSKLAKGWLPGNNSYENLDIKNNPEKAKKSKLFWKTYVEAIHIMTKALADNGVTITAGTDSNTAGVIAGFSLHDELESLNKSGLTNSQVLYAATLAPAKWMQSDAGKIEVGLRADLVLLEKNPLEDINNTRTINAVIANGKFLDRTILDKMLQSIKDANNRSRKINIDTFIN</sequence>
<dbReference type="Gene3D" id="1.20.58.520">
    <property type="entry name" value="Amidohydrolase"/>
    <property type="match status" value="1"/>
</dbReference>
<dbReference type="RefSeq" id="WP_347922865.1">
    <property type="nucleotide sequence ID" value="NZ_CP157199.1"/>
</dbReference>
<proteinExistence type="predicted"/>
<dbReference type="InterPro" id="IPR051781">
    <property type="entry name" value="Metallo-dep_Hydrolase"/>
</dbReference>
<dbReference type="Gene3D" id="3.30.110.90">
    <property type="entry name" value="Amidohydrolase"/>
    <property type="match status" value="2"/>
</dbReference>
<feature type="domain" description="Amidohydrolase-related" evidence="1">
    <location>
        <begin position="105"/>
        <end position="478"/>
    </location>
</feature>
<evidence type="ECO:0000313" key="2">
    <source>
        <dbReference type="EMBL" id="XBG60635.1"/>
    </source>
</evidence>
<dbReference type="PROSITE" id="PS51257">
    <property type="entry name" value="PROKAR_LIPOPROTEIN"/>
    <property type="match status" value="1"/>
</dbReference>
<dbReference type="InterPro" id="IPR032466">
    <property type="entry name" value="Metal_Hydrolase"/>
</dbReference>
<dbReference type="InterPro" id="IPR006680">
    <property type="entry name" value="Amidohydro-rel"/>
</dbReference>
<accession>A0AAU7BQJ5</accession>
<dbReference type="PANTHER" id="PTHR43135">
    <property type="entry name" value="ALPHA-D-RIBOSE 1-METHYLPHOSPHONATE 5-TRIPHOSPHATE DIPHOSPHATASE"/>
    <property type="match status" value="1"/>
</dbReference>
<dbReference type="Gene3D" id="3.40.50.10910">
    <property type="entry name" value="Amidohydrolase"/>
    <property type="match status" value="1"/>
</dbReference>
<gene>
    <name evidence="2" type="ORF">ABGB03_12285</name>
</gene>
<evidence type="ECO:0000259" key="1">
    <source>
        <dbReference type="Pfam" id="PF01979"/>
    </source>
</evidence>
<dbReference type="SUPFAM" id="SSF51338">
    <property type="entry name" value="Composite domain of metallo-dependent hydrolases"/>
    <property type="match status" value="1"/>
</dbReference>
<dbReference type="Pfam" id="PF01979">
    <property type="entry name" value="Amidohydro_1"/>
    <property type="match status" value="1"/>
</dbReference>
<dbReference type="GO" id="GO:0016810">
    <property type="term" value="F:hydrolase activity, acting on carbon-nitrogen (but not peptide) bonds"/>
    <property type="evidence" value="ECO:0007669"/>
    <property type="project" value="InterPro"/>
</dbReference>